<name>A0A2P2PYU5_RHIMU</name>
<sequence length="15" mass="1737">MHTHFSICSKSPKFS</sequence>
<protein>
    <submittedName>
        <fullName evidence="1">Uncharacterized protein</fullName>
    </submittedName>
</protein>
<accession>A0A2P2PYU5</accession>
<reference evidence="1" key="1">
    <citation type="submission" date="2018-02" db="EMBL/GenBank/DDBJ databases">
        <title>Rhizophora mucronata_Transcriptome.</title>
        <authorList>
            <person name="Meera S.P."/>
            <person name="Sreeshan A."/>
            <person name="Augustine A."/>
        </authorList>
    </citation>
    <scope>NUCLEOTIDE SEQUENCE</scope>
    <source>
        <tissue evidence="1">Leaf</tissue>
    </source>
</reference>
<proteinExistence type="predicted"/>
<dbReference type="EMBL" id="GGEC01079432">
    <property type="protein sequence ID" value="MBX59916.1"/>
    <property type="molecule type" value="Transcribed_RNA"/>
</dbReference>
<organism evidence="1">
    <name type="scientific">Rhizophora mucronata</name>
    <name type="common">Asiatic mangrove</name>
    <dbReference type="NCBI Taxonomy" id="61149"/>
    <lineage>
        <taxon>Eukaryota</taxon>
        <taxon>Viridiplantae</taxon>
        <taxon>Streptophyta</taxon>
        <taxon>Embryophyta</taxon>
        <taxon>Tracheophyta</taxon>
        <taxon>Spermatophyta</taxon>
        <taxon>Magnoliopsida</taxon>
        <taxon>eudicotyledons</taxon>
        <taxon>Gunneridae</taxon>
        <taxon>Pentapetalae</taxon>
        <taxon>rosids</taxon>
        <taxon>fabids</taxon>
        <taxon>Malpighiales</taxon>
        <taxon>Rhizophoraceae</taxon>
        <taxon>Rhizophora</taxon>
    </lineage>
</organism>
<evidence type="ECO:0000313" key="1">
    <source>
        <dbReference type="EMBL" id="MBX59916.1"/>
    </source>
</evidence>